<dbReference type="InterPro" id="IPR050253">
    <property type="entry name" value="Seed_Storage-Functional"/>
</dbReference>
<protein>
    <recommendedName>
        <fullName evidence="4">Cupin type-1 domain-containing protein</fullName>
    </recommendedName>
</protein>
<feature type="signal peptide" evidence="3">
    <location>
        <begin position="1"/>
        <end position="26"/>
    </location>
</feature>
<evidence type="ECO:0000313" key="6">
    <source>
        <dbReference type="Proteomes" id="UP001054889"/>
    </source>
</evidence>
<name>A0AAV5F8L1_ELECO</name>
<feature type="region of interest" description="Disordered" evidence="1">
    <location>
        <begin position="448"/>
        <end position="505"/>
    </location>
</feature>
<dbReference type="SMART" id="SM00835">
    <property type="entry name" value="Cupin_1"/>
    <property type="match status" value="2"/>
</dbReference>
<sequence>MHRFAAAYCNFISLLIWSVDVPKTYSILPQFAFHLSGACWGQVADRRAHLTSHDTAAATPTVAVARPRLAHARTHTARAPHVAPSAICFYQSPKRPTISADTHPQGEAKISVAKLIREGMALARWLALLLAVSAAAVAAGKHERWRRMGGGVGGQVVEKERRRVVAASDAGSVTAADVADAEGTAYRLHFITMDPGALFLPVQLHADMVFYVHSGRGKITYIEEGSNEQSSLEVQRGDVYNFGQGTVLHIRSYPNATRRRLRIYAIFSSDAINADDPRNPRVEAFSSVSNLLKGFEVEVLRLGFGVPREVAEAIKSTKSPPSIIPFNQEEEKDEESNWGVEIVDALLGVRDLEDEFLNKKKKKDKHKHNEKKEKKSKSKTFNFYSGKPDVENCYGWSRTMTNKDLDALEGSNIGMFIVNLTAGSMMGPHWNPKATEIAIVTEGEGIVQTVCPSSNPSPSGERKSRRHHHGHHKERRRHEWGEPGGRGEEEEDHPGGRGEEGHGGARCRSSVFRVKEGDVFVVPRFHPMAQMSFNNDSFVFVGFSTHMGQNHPQFLAGKQSVLQAIGKEVLALSLGQKNASAVEQLLSGQRDSTILSCISCAEDLEEKAAEERRRREEEEGGGKGPDEHEEQERREREEREKREREEEERRREQEEQQRREEEERQRRKEEEERKKREEEERRRQEEEERAREEEERRRREEEEGGGGEGGRGDEPEREEEEEEGDEPYRLSKKLKQRYRHRAGKRAFFRSG</sequence>
<reference evidence="5" key="2">
    <citation type="submission" date="2021-12" db="EMBL/GenBank/DDBJ databases">
        <title>Resequencing data analysis of finger millet.</title>
        <authorList>
            <person name="Hatakeyama M."/>
            <person name="Aluri S."/>
            <person name="Balachadran M.T."/>
            <person name="Sivarajan S.R."/>
            <person name="Poveda L."/>
            <person name="Shimizu-Inatsugi R."/>
            <person name="Schlapbach R."/>
            <person name="Sreeman S.M."/>
            <person name="Shimizu K.K."/>
        </authorList>
    </citation>
    <scope>NUCLEOTIDE SEQUENCE</scope>
</reference>
<evidence type="ECO:0000259" key="4">
    <source>
        <dbReference type="SMART" id="SM00835"/>
    </source>
</evidence>
<evidence type="ECO:0000256" key="1">
    <source>
        <dbReference type="SAM" id="MobiDB-lite"/>
    </source>
</evidence>
<accession>A0AAV5F8L1</accession>
<evidence type="ECO:0000256" key="2">
    <source>
        <dbReference type="SAM" id="Phobius"/>
    </source>
</evidence>
<keyword evidence="2" id="KW-1133">Transmembrane helix</keyword>
<dbReference type="Proteomes" id="UP001054889">
    <property type="component" value="Unassembled WGS sequence"/>
</dbReference>
<feature type="chain" id="PRO_5043484252" description="Cupin type-1 domain-containing protein" evidence="3">
    <location>
        <begin position="27"/>
        <end position="751"/>
    </location>
</feature>
<feature type="compositionally biased region" description="Acidic residues" evidence="1">
    <location>
        <begin position="715"/>
        <end position="725"/>
    </location>
</feature>
<dbReference type="PANTHER" id="PTHR31189">
    <property type="entry name" value="OS03G0336100 PROTEIN-RELATED"/>
    <property type="match status" value="1"/>
</dbReference>
<feature type="compositionally biased region" description="Basic residues" evidence="1">
    <location>
        <begin position="730"/>
        <end position="751"/>
    </location>
</feature>
<dbReference type="CDD" id="cd02245">
    <property type="entry name" value="cupin_7S_vicilin-like_C"/>
    <property type="match status" value="1"/>
</dbReference>
<dbReference type="Pfam" id="PF00190">
    <property type="entry name" value="Cupin_1"/>
    <property type="match status" value="2"/>
</dbReference>
<feature type="compositionally biased region" description="Basic residues" evidence="1">
    <location>
        <begin position="463"/>
        <end position="476"/>
    </location>
</feature>
<dbReference type="CDD" id="cd02244">
    <property type="entry name" value="cupin_7S_vicilin-like_N"/>
    <property type="match status" value="1"/>
</dbReference>
<keyword evidence="3" id="KW-0732">Signal</keyword>
<feature type="domain" description="Cupin type-1" evidence="4">
    <location>
        <begin position="381"/>
        <end position="582"/>
    </location>
</feature>
<keyword evidence="6" id="KW-1185">Reference proteome</keyword>
<feature type="transmembrane region" description="Helical" evidence="2">
    <location>
        <begin position="122"/>
        <end position="140"/>
    </location>
</feature>
<feature type="compositionally biased region" description="Basic and acidic residues" evidence="1">
    <location>
        <begin position="611"/>
        <end position="701"/>
    </location>
</feature>
<feature type="region of interest" description="Disordered" evidence="1">
    <location>
        <begin position="611"/>
        <end position="751"/>
    </location>
</feature>
<feature type="region of interest" description="Disordered" evidence="1">
    <location>
        <begin position="360"/>
        <end position="380"/>
    </location>
</feature>
<organism evidence="5 6">
    <name type="scientific">Eleusine coracana subsp. coracana</name>
    <dbReference type="NCBI Taxonomy" id="191504"/>
    <lineage>
        <taxon>Eukaryota</taxon>
        <taxon>Viridiplantae</taxon>
        <taxon>Streptophyta</taxon>
        <taxon>Embryophyta</taxon>
        <taxon>Tracheophyta</taxon>
        <taxon>Spermatophyta</taxon>
        <taxon>Magnoliopsida</taxon>
        <taxon>Liliopsida</taxon>
        <taxon>Poales</taxon>
        <taxon>Poaceae</taxon>
        <taxon>PACMAD clade</taxon>
        <taxon>Chloridoideae</taxon>
        <taxon>Cynodonteae</taxon>
        <taxon>Eleusininae</taxon>
        <taxon>Eleusine</taxon>
    </lineage>
</organism>
<dbReference type="InterPro" id="IPR006045">
    <property type="entry name" value="Cupin_1"/>
</dbReference>
<dbReference type="PANTHER" id="PTHR31189:SF7">
    <property type="entry name" value="OS03G0197300 PROTEIN"/>
    <property type="match status" value="1"/>
</dbReference>
<reference evidence="5" key="1">
    <citation type="journal article" date="2018" name="DNA Res.">
        <title>Multiple hybrid de novo genome assembly of finger millet, an orphan allotetraploid crop.</title>
        <authorList>
            <person name="Hatakeyama M."/>
            <person name="Aluri S."/>
            <person name="Balachadran M.T."/>
            <person name="Sivarajan S.R."/>
            <person name="Patrignani A."/>
            <person name="Gruter S."/>
            <person name="Poveda L."/>
            <person name="Shimizu-Inatsugi R."/>
            <person name="Baeten J."/>
            <person name="Francoijs K.J."/>
            <person name="Nataraja K.N."/>
            <person name="Reddy Y.A.N."/>
            <person name="Phadnis S."/>
            <person name="Ravikumar R.L."/>
            <person name="Schlapbach R."/>
            <person name="Sreeman S.M."/>
            <person name="Shimizu K.K."/>
        </authorList>
    </citation>
    <scope>NUCLEOTIDE SEQUENCE</scope>
</reference>
<evidence type="ECO:0000313" key="5">
    <source>
        <dbReference type="EMBL" id="GJN30586.1"/>
    </source>
</evidence>
<dbReference type="AlphaFoldDB" id="A0AAV5F8L1"/>
<feature type="domain" description="Cupin type-1" evidence="4">
    <location>
        <begin position="155"/>
        <end position="312"/>
    </location>
</feature>
<feature type="compositionally biased region" description="Basic residues" evidence="1">
    <location>
        <begin position="360"/>
        <end position="378"/>
    </location>
</feature>
<dbReference type="Gene3D" id="2.60.120.10">
    <property type="entry name" value="Jelly Rolls"/>
    <property type="match status" value="2"/>
</dbReference>
<gene>
    <name evidence="5" type="primary">gb18901</name>
    <name evidence="5" type="ORF">PR202_gb18901</name>
</gene>
<keyword evidence="2" id="KW-0812">Transmembrane</keyword>
<proteinExistence type="predicted"/>
<feature type="compositionally biased region" description="Basic and acidic residues" evidence="1">
    <location>
        <begin position="477"/>
        <end position="503"/>
    </location>
</feature>
<dbReference type="InterPro" id="IPR014710">
    <property type="entry name" value="RmlC-like_jellyroll"/>
</dbReference>
<dbReference type="InterPro" id="IPR011051">
    <property type="entry name" value="RmlC_Cupin_sf"/>
</dbReference>
<dbReference type="EMBL" id="BQKI01000082">
    <property type="protein sequence ID" value="GJN30586.1"/>
    <property type="molecule type" value="Genomic_DNA"/>
</dbReference>
<evidence type="ECO:0000256" key="3">
    <source>
        <dbReference type="SAM" id="SignalP"/>
    </source>
</evidence>
<dbReference type="SUPFAM" id="SSF51182">
    <property type="entry name" value="RmlC-like cupins"/>
    <property type="match status" value="2"/>
</dbReference>
<keyword evidence="2" id="KW-0472">Membrane</keyword>
<comment type="caution">
    <text evidence="5">The sequence shown here is derived from an EMBL/GenBank/DDBJ whole genome shotgun (WGS) entry which is preliminary data.</text>
</comment>